<feature type="compositionally biased region" description="Polar residues" evidence="1">
    <location>
        <begin position="589"/>
        <end position="598"/>
    </location>
</feature>
<evidence type="ECO:0000313" key="2">
    <source>
        <dbReference type="EMBL" id="CUF43619.1"/>
    </source>
</evidence>
<reference evidence="3" key="1">
    <citation type="submission" date="2015-09" db="EMBL/GenBank/DDBJ databases">
        <authorList>
            <consortium name="Pathogen Informatics"/>
        </authorList>
    </citation>
    <scope>NUCLEOTIDE SEQUENCE [LARGE SCALE GENOMIC DNA]</scope>
    <source>
        <strain evidence="3">Lake Konstanz</strain>
    </source>
</reference>
<dbReference type="EMBL" id="CYKH01000323">
    <property type="protein sequence ID" value="CUF43619.1"/>
    <property type="molecule type" value="Genomic_DNA"/>
</dbReference>
<evidence type="ECO:0000256" key="1">
    <source>
        <dbReference type="SAM" id="MobiDB-lite"/>
    </source>
</evidence>
<name>A0A0S4IX01_BODSA</name>
<keyword evidence="3" id="KW-1185">Reference proteome</keyword>
<gene>
    <name evidence="2" type="ORF">BSAL_62515</name>
</gene>
<protein>
    <submittedName>
        <fullName evidence="2">Uncharacterized protein</fullName>
    </submittedName>
</protein>
<accession>A0A0S4IX01</accession>
<organism evidence="2 3">
    <name type="scientific">Bodo saltans</name>
    <name type="common">Flagellated protozoan</name>
    <dbReference type="NCBI Taxonomy" id="75058"/>
    <lineage>
        <taxon>Eukaryota</taxon>
        <taxon>Discoba</taxon>
        <taxon>Euglenozoa</taxon>
        <taxon>Kinetoplastea</taxon>
        <taxon>Metakinetoplastina</taxon>
        <taxon>Eubodonida</taxon>
        <taxon>Bodonidae</taxon>
        <taxon>Bodo</taxon>
    </lineage>
</organism>
<evidence type="ECO:0000313" key="3">
    <source>
        <dbReference type="Proteomes" id="UP000051952"/>
    </source>
</evidence>
<feature type="region of interest" description="Disordered" evidence="1">
    <location>
        <begin position="1"/>
        <end position="49"/>
    </location>
</feature>
<proteinExistence type="predicted"/>
<dbReference type="Proteomes" id="UP000051952">
    <property type="component" value="Unassembled WGS sequence"/>
</dbReference>
<dbReference type="AlphaFoldDB" id="A0A0S4IX01"/>
<feature type="compositionally biased region" description="Pro residues" evidence="1">
    <location>
        <begin position="599"/>
        <end position="608"/>
    </location>
</feature>
<feature type="non-terminal residue" evidence="2">
    <location>
        <position position="608"/>
    </location>
</feature>
<feature type="compositionally biased region" description="Low complexity" evidence="1">
    <location>
        <begin position="1"/>
        <end position="14"/>
    </location>
</feature>
<sequence>MSVSVSSSVSSTRSTSRDANTGTISMTPEKEKSASHTPSRTWTPPDPSHSVSFTASLLPSLTKPSLSLTASHTLSSDRTNTVTVQVSNSYRTPTIHTLVALPFVFSPSDVTSWSANGVPILELHANSSTASSSSSSSSSQIDYIDVTLFAVDEDGQSSRSPYRSPIALSVESLPTYEERDILSVGAVGFPASLNITADNAILPAHAAVAMNGALPDPLCMMPASTLITGTIQIGIHYIAMNMEYFTKTALVKTTAGVNSTSISTQGSFCLEAVSIAQSNSSDGQGIDEPAKPSAMFFVADVPQALGLRETRMGYFSSAVDSPVLSRTNSSFSSSAVSSEVVMPGATLSATPLQWAHLESTNDVESISLFFHFPPSPSVLSSRQNISVDSITVNIGIGASHSAQIRNVTVVSCPPRYDTVHSVPLILFNATDGVVQMPYSVVSSVEPGDEWTCFVSSSSAQPGIVANSSARRLSGCMLHCPIPPSLLVDDHRLLSPLTITVKSSSYLRLRQSEYFNVTTVAWPHTLLVSDAAHPQSAAAPLIVAHARSYQVLLGTTTVNVSVSNGAALTLPGNSTLSSIELSVLIANASSPMTTEESGPSTPPIPLAQL</sequence>
<dbReference type="VEuPathDB" id="TriTrypDB:BSAL_62515"/>
<feature type="region of interest" description="Disordered" evidence="1">
    <location>
        <begin position="589"/>
        <end position="608"/>
    </location>
</feature>